<organism evidence="2 3">
    <name type="scientific">Setaria viridis</name>
    <name type="common">Green bristlegrass</name>
    <name type="synonym">Setaria italica subsp. viridis</name>
    <dbReference type="NCBI Taxonomy" id="4556"/>
    <lineage>
        <taxon>Eukaryota</taxon>
        <taxon>Viridiplantae</taxon>
        <taxon>Streptophyta</taxon>
        <taxon>Embryophyta</taxon>
        <taxon>Tracheophyta</taxon>
        <taxon>Spermatophyta</taxon>
        <taxon>Magnoliopsida</taxon>
        <taxon>Liliopsida</taxon>
        <taxon>Poales</taxon>
        <taxon>Poaceae</taxon>
        <taxon>PACMAD clade</taxon>
        <taxon>Panicoideae</taxon>
        <taxon>Panicodae</taxon>
        <taxon>Paniceae</taxon>
        <taxon>Cenchrinae</taxon>
        <taxon>Setaria</taxon>
    </lineage>
</organism>
<proteinExistence type="predicted"/>
<dbReference type="AlphaFoldDB" id="A0A4U6ULT3"/>
<evidence type="ECO:0000313" key="2">
    <source>
        <dbReference type="EMBL" id="TKW17220.1"/>
    </source>
</evidence>
<protein>
    <submittedName>
        <fullName evidence="2">Uncharacterized protein</fullName>
    </submittedName>
</protein>
<gene>
    <name evidence="2" type="ORF">SEVIR_5G351900v2</name>
</gene>
<evidence type="ECO:0000313" key="3">
    <source>
        <dbReference type="Proteomes" id="UP000298652"/>
    </source>
</evidence>
<feature type="region of interest" description="Disordered" evidence="1">
    <location>
        <begin position="133"/>
        <end position="152"/>
    </location>
</feature>
<feature type="region of interest" description="Disordered" evidence="1">
    <location>
        <begin position="88"/>
        <end position="111"/>
    </location>
</feature>
<sequence length="186" mass="20030">MPSAAPRPCTARLGNGGVGGGQERLGREVAVDCGWWSRRRRFRVYEGEVSMATSLRGEGRGTAVGPVARLRRLNVYNGKNLNFGAAAAGRGGGGGGGDGELCREKDEGEDGSALGWKFTCIESPRPELLAYPHIRRRKKRRPPRPSPANPSASCAASYACGLWRTEIQIPNEVCTTKTQGNSQRLF</sequence>
<dbReference type="Gramene" id="TKW17220">
    <property type="protein sequence ID" value="TKW17220"/>
    <property type="gene ID" value="SEVIR_5G351900v2"/>
</dbReference>
<reference evidence="2" key="1">
    <citation type="submission" date="2019-03" db="EMBL/GenBank/DDBJ databases">
        <title>WGS assembly of Setaria viridis.</title>
        <authorList>
            <person name="Huang P."/>
            <person name="Jenkins J."/>
            <person name="Grimwood J."/>
            <person name="Barry K."/>
            <person name="Healey A."/>
            <person name="Mamidi S."/>
            <person name="Sreedasyam A."/>
            <person name="Shu S."/>
            <person name="Feldman M."/>
            <person name="Wu J."/>
            <person name="Yu Y."/>
            <person name="Chen C."/>
            <person name="Johnson J."/>
            <person name="Rokhsar D."/>
            <person name="Baxter I."/>
            <person name="Schmutz J."/>
            <person name="Brutnell T."/>
            <person name="Kellogg E."/>
        </authorList>
    </citation>
    <scope>NUCLEOTIDE SEQUENCE [LARGE SCALE GENOMIC DNA]</scope>
</reference>
<evidence type="ECO:0000256" key="1">
    <source>
        <dbReference type="SAM" id="MobiDB-lite"/>
    </source>
</evidence>
<dbReference type="EMBL" id="CM016556">
    <property type="protein sequence ID" value="TKW17220.1"/>
    <property type="molecule type" value="Genomic_DNA"/>
</dbReference>
<accession>A0A4U6ULT3</accession>
<feature type="compositionally biased region" description="Gly residues" evidence="1">
    <location>
        <begin position="89"/>
        <end position="99"/>
    </location>
</feature>
<feature type="compositionally biased region" description="Basic residues" evidence="1">
    <location>
        <begin position="133"/>
        <end position="143"/>
    </location>
</feature>
<name>A0A4U6ULT3_SETVI</name>
<keyword evidence="3" id="KW-1185">Reference proteome</keyword>
<feature type="region of interest" description="Disordered" evidence="1">
    <location>
        <begin position="1"/>
        <end position="21"/>
    </location>
</feature>
<dbReference type="Proteomes" id="UP000298652">
    <property type="component" value="Chromosome 5"/>
</dbReference>